<dbReference type="OrthoDB" id="3365917at2759"/>
<protein>
    <submittedName>
        <fullName evidence="2">SPOSA6832_01693-mRNA-1:cds</fullName>
    </submittedName>
</protein>
<keyword evidence="3" id="KW-1185">Reference proteome</keyword>
<organism evidence="2 3">
    <name type="scientific">Sporidiobolus salmonicolor</name>
    <name type="common">Yeast-like fungus</name>
    <name type="synonym">Sporobolomyces salmonicolor</name>
    <dbReference type="NCBI Taxonomy" id="5005"/>
    <lineage>
        <taxon>Eukaryota</taxon>
        <taxon>Fungi</taxon>
        <taxon>Dikarya</taxon>
        <taxon>Basidiomycota</taxon>
        <taxon>Pucciniomycotina</taxon>
        <taxon>Microbotryomycetes</taxon>
        <taxon>Sporidiobolales</taxon>
        <taxon>Sporidiobolaceae</taxon>
        <taxon>Sporobolomyces</taxon>
    </lineage>
</organism>
<dbReference type="EMBL" id="CENE01000005">
    <property type="protein sequence ID" value="CEQ40117.1"/>
    <property type="molecule type" value="Genomic_DNA"/>
</dbReference>
<dbReference type="Proteomes" id="UP000243876">
    <property type="component" value="Unassembled WGS sequence"/>
</dbReference>
<gene>
    <name evidence="2" type="primary">SPOSA6832_01693</name>
</gene>
<evidence type="ECO:0000313" key="3">
    <source>
        <dbReference type="Proteomes" id="UP000243876"/>
    </source>
</evidence>
<evidence type="ECO:0000313" key="2">
    <source>
        <dbReference type="EMBL" id="CEQ40117.1"/>
    </source>
</evidence>
<accession>A0A0D6EJC1</accession>
<name>A0A0D6EJC1_SPOSA</name>
<feature type="region of interest" description="Disordered" evidence="1">
    <location>
        <begin position="16"/>
        <end position="42"/>
    </location>
</feature>
<dbReference type="AlphaFoldDB" id="A0A0D6EJC1"/>
<reference evidence="3" key="1">
    <citation type="submission" date="2015-02" db="EMBL/GenBank/DDBJ databases">
        <authorList>
            <person name="Gon?alves P."/>
        </authorList>
    </citation>
    <scope>NUCLEOTIDE SEQUENCE [LARGE SCALE GENOMIC DNA]</scope>
</reference>
<sequence>MVSIKYLLEKRAGVASSSSSSSSKTGTYPGTSISSGRSSYGGGKPVSIPAGYPFAGRQVGGGTRSSIYSGRGYGSGYGAFAGGAALGGLGYYSVAGRPFPYGAWPLYYGGGYYDDGEYGPYSNSSRPGGALAAASFSPESYVSPAAIHDLRRLGVRVKRGLRLDICSALIVTPPTPVSDNGTYPSSVNETLLPPLDPTNVESYYRASSFALYSFFRGQPSNPNPTVGYTSPTSATAYLYPTGQRNTAFESCVNDTISIALPIVDSTSDSAAHRGTTPNLVTAVGVVVGVSLRQGRLEKDGVDEPDP</sequence>
<proteinExistence type="predicted"/>
<evidence type="ECO:0000256" key="1">
    <source>
        <dbReference type="SAM" id="MobiDB-lite"/>
    </source>
</evidence>